<evidence type="ECO:0000313" key="1">
    <source>
        <dbReference type="EMBL" id="AXH00725.1"/>
    </source>
</evidence>
<dbReference type="RefSeq" id="WP_114673380.1">
    <property type="nucleotide sequence ID" value="NZ_CP031163.1"/>
</dbReference>
<reference evidence="1 2" key="1">
    <citation type="submission" date="2018-07" db="EMBL/GenBank/DDBJ databases">
        <title>Complete Genome and Methylome Analysis of Deinococcus wulumuqiensis NEB 479.</title>
        <authorList>
            <person name="Fomenkov A."/>
            <person name="Luyten Y."/>
            <person name="Vincze T."/>
            <person name="Anton B.P."/>
            <person name="Clark T."/>
            <person name="Roberts R.J."/>
            <person name="Morgan R.D."/>
        </authorList>
    </citation>
    <scope>NUCLEOTIDE SEQUENCE [LARGE SCALE GENOMIC DNA]</scope>
    <source>
        <strain evidence="1 2">NEB 479</strain>
        <plasmid evidence="2">Plasmid pdrdi</plasmid>
    </source>
</reference>
<gene>
    <name evidence="1" type="ORF">DVJ83_16390</name>
</gene>
<proteinExistence type="predicted"/>
<dbReference type="Proteomes" id="UP000253744">
    <property type="component" value="Plasmid pDrdI"/>
</dbReference>
<sequence length="98" mass="10820">MSGPAYFDWLSDVLINCWAITGQGAHVILIVRVQEQMSLLARGERALIESAYEAFQDEGLEQEVTGLTAQHLAASRDGRQGWHILVLQRPGLESDDVA</sequence>
<keyword evidence="1" id="KW-0614">Plasmid</keyword>
<dbReference type="KEGG" id="dwu:DVJ83_16390"/>
<dbReference type="EMBL" id="CP031163">
    <property type="protein sequence ID" value="AXH00725.1"/>
    <property type="molecule type" value="Genomic_DNA"/>
</dbReference>
<geneLocation type="plasmid" evidence="2">
    <name>pdrdi</name>
</geneLocation>
<protein>
    <submittedName>
        <fullName evidence="1">Uncharacterized protein</fullName>
    </submittedName>
</protein>
<name>A0A345IM02_9DEIO</name>
<organism evidence="1 2">
    <name type="scientific">Deinococcus wulumuqiensis</name>
    <dbReference type="NCBI Taxonomy" id="980427"/>
    <lineage>
        <taxon>Bacteria</taxon>
        <taxon>Thermotogati</taxon>
        <taxon>Deinococcota</taxon>
        <taxon>Deinococci</taxon>
        <taxon>Deinococcales</taxon>
        <taxon>Deinococcaceae</taxon>
        <taxon>Deinococcus</taxon>
    </lineage>
</organism>
<evidence type="ECO:0000313" key="2">
    <source>
        <dbReference type="Proteomes" id="UP000253744"/>
    </source>
</evidence>
<dbReference type="AlphaFoldDB" id="A0A345IM02"/>
<accession>A0A345IM02</accession>